<evidence type="ECO:0000313" key="9">
    <source>
        <dbReference type="Proteomes" id="UP001597116"/>
    </source>
</evidence>
<sequence length="417" mass="48118">MRNIPRISAWSSAVGLAREGFPFIYNRCRRFQSDIFEITVPFMKVVCMSGPEASRIFYDPERFVRQGAIPKRIQRTLFGEHGVQTLDDAAHRRRKELFMSIMTPENIQRLSALMHDHWQVGIRKWAATTGPIVLFDEVKELLCRAACAWAGVPLNESEVKQRAQQFWERVDAFGAVGLRHLRGRKARHQTEDWIRSLILGIREGRITVPEGTSAYAMALHREPDGKPLDAQVAAVELINTVRPIVAIANYIVFAALALHKHPECREVLRNGSAEDTELFVQEVRRYYPFAPFLGAKVRSAFDWRNMHFPKGAMVLLDVYGTNRHPDTWERPLEFWPNRFRQWDGSAYNFIPQGGGDHYKNHRCAGEWVTIEALNVALNYLTRHMEYTVPPQDLSFKLSRMPTYPRSGFILSQVREIK</sequence>
<dbReference type="RefSeq" id="WP_265989903.1">
    <property type="nucleotide sequence ID" value="NZ_CP110973.1"/>
</dbReference>
<evidence type="ECO:0000256" key="2">
    <source>
        <dbReference type="ARBA" id="ARBA00010617"/>
    </source>
</evidence>
<dbReference type="PRINTS" id="PR00463">
    <property type="entry name" value="EP450I"/>
</dbReference>
<name>A0ABW3Q3L8_9BACT</name>
<protein>
    <submittedName>
        <fullName evidence="8">Cytochrome P450</fullName>
    </submittedName>
</protein>
<reference evidence="9" key="1">
    <citation type="journal article" date="2019" name="Int. J. Syst. Evol. Microbiol.">
        <title>The Global Catalogue of Microorganisms (GCM) 10K type strain sequencing project: providing services to taxonomists for standard genome sequencing and annotation.</title>
        <authorList>
            <consortium name="The Broad Institute Genomics Platform"/>
            <consortium name="The Broad Institute Genome Sequencing Center for Infectious Disease"/>
            <person name="Wu L."/>
            <person name="Ma J."/>
        </authorList>
    </citation>
    <scope>NUCLEOTIDE SEQUENCE [LARGE SCALE GENOMIC DNA]</scope>
    <source>
        <strain evidence="9">CCUG 55608</strain>
    </source>
</reference>
<dbReference type="InterPro" id="IPR002401">
    <property type="entry name" value="Cyt_P450_E_grp-I"/>
</dbReference>
<comment type="cofactor">
    <cofactor evidence="1">
        <name>heme</name>
        <dbReference type="ChEBI" id="CHEBI:30413"/>
    </cofactor>
</comment>
<dbReference type="Proteomes" id="UP001597116">
    <property type="component" value="Unassembled WGS sequence"/>
</dbReference>
<evidence type="ECO:0000256" key="4">
    <source>
        <dbReference type="ARBA" id="ARBA00022723"/>
    </source>
</evidence>
<comment type="caution">
    <text evidence="8">The sequence shown here is derived from an EMBL/GenBank/DDBJ whole genome shotgun (WGS) entry which is preliminary data.</text>
</comment>
<evidence type="ECO:0000256" key="1">
    <source>
        <dbReference type="ARBA" id="ARBA00001971"/>
    </source>
</evidence>
<comment type="similarity">
    <text evidence="2">Belongs to the cytochrome P450 family.</text>
</comment>
<dbReference type="PANTHER" id="PTHR24286:SF24">
    <property type="entry name" value="LANOSTEROL 14-ALPHA DEMETHYLASE"/>
    <property type="match status" value="1"/>
</dbReference>
<keyword evidence="3" id="KW-0349">Heme</keyword>
<accession>A0ABW3Q3L8</accession>
<dbReference type="CDD" id="cd11067">
    <property type="entry name" value="CYP152"/>
    <property type="match status" value="1"/>
</dbReference>
<evidence type="ECO:0000313" key="8">
    <source>
        <dbReference type="EMBL" id="MFD1140104.1"/>
    </source>
</evidence>
<dbReference type="SUPFAM" id="SSF48264">
    <property type="entry name" value="Cytochrome P450"/>
    <property type="match status" value="1"/>
</dbReference>
<dbReference type="PANTHER" id="PTHR24286">
    <property type="entry name" value="CYTOCHROME P450 26"/>
    <property type="match status" value="1"/>
</dbReference>
<dbReference type="InterPro" id="IPR036396">
    <property type="entry name" value="Cyt_P450_sf"/>
</dbReference>
<keyword evidence="4" id="KW-0479">Metal-binding</keyword>
<keyword evidence="7" id="KW-0503">Monooxygenase</keyword>
<dbReference type="Gene3D" id="1.10.630.10">
    <property type="entry name" value="Cytochrome P450"/>
    <property type="match status" value="1"/>
</dbReference>
<evidence type="ECO:0000256" key="7">
    <source>
        <dbReference type="ARBA" id="ARBA00023033"/>
    </source>
</evidence>
<proteinExistence type="inferred from homology"/>
<evidence type="ECO:0000256" key="3">
    <source>
        <dbReference type="ARBA" id="ARBA00022617"/>
    </source>
</evidence>
<evidence type="ECO:0000256" key="6">
    <source>
        <dbReference type="ARBA" id="ARBA00023004"/>
    </source>
</evidence>
<keyword evidence="5" id="KW-0560">Oxidoreductase</keyword>
<dbReference type="InterPro" id="IPR001128">
    <property type="entry name" value="Cyt_P450"/>
</dbReference>
<evidence type="ECO:0000256" key="5">
    <source>
        <dbReference type="ARBA" id="ARBA00023002"/>
    </source>
</evidence>
<keyword evidence="9" id="KW-1185">Reference proteome</keyword>
<dbReference type="Pfam" id="PF00067">
    <property type="entry name" value="p450"/>
    <property type="match status" value="1"/>
</dbReference>
<gene>
    <name evidence="8" type="ORF">ACFQ4C_03255</name>
</gene>
<organism evidence="8 9">
    <name type="scientific">Larkinella insperata</name>
    <dbReference type="NCBI Taxonomy" id="332158"/>
    <lineage>
        <taxon>Bacteria</taxon>
        <taxon>Pseudomonadati</taxon>
        <taxon>Bacteroidota</taxon>
        <taxon>Cytophagia</taxon>
        <taxon>Cytophagales</taxon>
        <taxon>Spirosomataceae</taxon>
        <taxon>Larkinella</taxon>
    </lineage>
</organism>
<dbReference type="EMBL" id="JBHTLP010000002">
    <property type="protein sequence ID" value="MFD1140104.1"/>
    <property type="molecule type" value="Genomic_DNA"/>
</dbReference>
<keyword evidence="6" id="KW-0408">Iron</keyword>